<organism evidence="1 2">
    <name type="scientific">Sulfurifustis variabilis</name>
    <dbReference type="NCBI Taxonomy" id="1675686"/>
    <lineage>
        <taxon>Bacteria</taxon>
        <taxon>Pseudomonadati</taxon>
        <taxon>Pseudomonadota</taxon>
        <taxon>Gammaproteobacteria</taxon>
        <taxon>Acidiferrobacterales</taxon>
        <taxon>Acidiferrobacteraceae</taxon>
        <taxon>Sulfurifustis</taxon>
    </lineage>
</organism>
<dbReference type="OrthoDB" id="3531601at2"/>
<protein>
    <recommendedName>
        <fullName evidence="3">Roadblock/LAMTOR2 domain-containing protein</fullName>
    </recommendedName>
</protein>
<dbReference type="RefSeq" id="WP_096460903.1">
    <property type="nucleotide sequence ID" value="NZ_AP014936.1"/>
</dbReference>
<evidence type="ECO:0000313" key="1">
    <source>
        <dbReference type="EMBL" id="BAU48387.1"/>
    </source>
</evidence>
<evidence type="ECO:0008006" key="3">
    <source>
        <dbReference type="Google" id="ProtNLM"/>
    </source>
</evidence>
<gene>
    <name evidence="1" type="ORF">SVA_1833</name>
</gene>
<keyword evidence="2" id="KW-1185">Reference proteome</keyword>
<name>A0A1B4VDN1_9GAMM</name>
<accession>A0A1B4VDN1</accession>
<dbReference type="EMBL" id="AP014936">
    <property type="protein sequence ID" value="BAU48387.1"/>
    <property type="molecule type" value="Genomic_DNA"/>
</dbReference>
<dbReference type="Proteomes" id="UP000218899">
    <property type="component" value="Chromosome"/>
</dbReference>
<sequence length="136" mass="14733">MANALEAHLQKVVAGVPECVAAGYVDLSTGMLLGIKTVDSHPTEILELLAAATADMFQGANVTMIEKMFKKARGLKDDGHHYFNEMIVNSDNLVHIFIRGKQNEEHVLGVVCRKSANLGMALTKARGFVPEIEKAA</sequence>
<evidence type="ECO:0000313" key="2">
    <source>
        <dbReference type="Proteomes" id="UP000218899"/>
    </source>
</evidence>
<dbReference type="AlphaFoldDB" id="A0A1B4VDN1"/>
<dbReference type="KEGG" id="sva:SVA_1833"/>
<reference evidence="1 2" key="1">
    <citation type="submission" date="2015-08" db="EMBL/GenBank/DDBJ databases">
        <title>Complete genome sequence of Sulfurifustis variabilis.</title>
        <authorList>
            <person name="Miura A."/>
            <person name="Kojima H."/>
            <person name="Fukui M."/>
        </authorList>
    </citation>
    <scope>NUCLEOTIDE SEQUENCE [LARGE SCALE GENOMIC DNA]</scope>
    <source>
        <strain evidence="2">skN76</strain>
    </source>
</reference>
<proteinExistence type="predicted"/>